<evidence type="ECO:0000313" key="1">
    <source>
        <dbReference type="EMBL" id="MBB4679985.1"/>
    </source>
</evidence>
<accession>A0A7W7FWE9</accession>
<dbReference type="Proteomes" id="UP000533598">
    <property type="component" value="Unassembled WGS sequence"/>
</dbReference>
<evidence type="ECO:0000313" key="2">
    <source>
        <dbReference type="Proteomes" id="UP000533598"/>
    </source>
</evidence>
<keyword evidence="2" id="KW-1185">Reference proteome</keyword>
<organism evidence="1 2">
    <name type="scientific">Crossiella cryophila</name>
    <dbReference type="NCBI Taxonomy" id="43355"/>
    <lineage>
        <taxon>Bacteria</taxon>
        <taxon>Bacillati</taxon>
        <taxon>Actinomycetota</taxon>
        <taxon>Actinomycetes</taxon>
        <taxon>Pseudonocardiales</taxon>
        <taxon>Pseudonocardiaceae</taxon>
        <taxon>Crossiella</taxon>
    </lineage>
</organism>
<dbReference type="EMBL" id="JACHMH010000001">
    <property type="protein sequence ID" value="MBB4679985.1"/>
    <property type="molecule type" value="Genomic_DNA"/>
</dbReference>
<gene>
    <name evidence="1" type="ORF">HNR67_006103</name>
</gene>
<name>A0A7W7FWE9_9PSEU</name>
<dbReference type="RefSeq" id="WP_185005667.1">
    <property type="nucleotide sequence ID" value="NZ_BAAAUI010000017.1"/>
</dbReference>
<proteinExistence type="predicted"/>
<sequence>MQAIVQCVQTSWTKLSRGGPEAARRNAAPTAFPLPSRRPPFVHEVRMDEQGDFQPRFDIRDEERPDSPVKLTAADGLLRVRVEVTPYGMPRRWRRPPARRIGPGEWLRWQVNYRFVGCCSGEWNYRLDTLNIGYGVEGAEVFLGTPTHIVDERAELF</sequence>
<reference evidence="1 2" key="1">
    <citation type="submission" date="2020-08" db="EMBL/GenBank/DDBJ databases">
        <title>Sequencing the genomes of 1000 actinobacteria strains.</title>
        <authorList>
            <person name="Klenk H.-P."/>
        </authorList>
    </citation>
    <scope>NUCLEOTIDE SEQUENCE [LARGE SCALE GENOMIC DNA]</scope>
    <source>
        <strain evidence="1 2">DSM 44230</strain>
    </source>
</reference>
<dbReference type="AlphaFoldDB" id="A0A7W7FWE9"/>
<protein>
    <submittedName>
        <fullName evidence="1">Uncharacterized protein</fullName>
    </submittedName>
</protein>
<comment type="caution">
    <text evidence="1">The sequence shown here is derived from an EMBL/GenBank/DDBJ whole genome shotgun (WGS) entry which is preliminary data.</text>
</comment>